<keyword evidence="2" id="KW-1185">Reference proteome</keyword>
<evidence type="ECO:0000313" key="2">
    <source>
        <dbReference type="Proteomes" id="UP000224829"/>
    </source>
</evidence>
<proteinExistence type="predicted"/>
<evidence type="ECO:0000313" key="1">
    <source>
        <dbReference type="EMBL" id="ARV77209.1"/>
    </source>
</evidence>
<accession>A0A1Y0T091</accession>
<dbReference type="Proteomes" id="UP000224829">
    <property type="component" value="Segment"/>
</dbReference>
<protein>
    <submittedName>
        <fullName evidence="1">Uncharacterized protein</fullName>
    </submittedName>
</protein>
<sequence>MKSRTFLVCFEPMRLLPATWEAKQHCFFKFDYYEALAHVAEAMRWREQQLTEYTQRLDRAITELDIEHQVRNIKAIETHTDRLIEEGLSMQFYYVHDDMAAAGDFMQKLLPPGEITNLKLAFLHHRGAWYTGVASE</sequence>
<organism evidence="1 2">
    <name type="scientific">Pseudomonas phage Noxifer</name>
    <dbReference type="NCBI Taxonomy" id="2006684"/>
    <lineage>
        <taxon>Viruses</taxon>
        <taxon>Duplodnaviria</taxon>
        <taxon>Heunggongvirae</taxon>
        <taxon>Uroviricota</taxon>
        <taxon>Caudoviricetes</taxon>
        <taxon>Chimalliviridae</taxon>
        <taxon>Noxifervirus</taxon>
        <taxon>Noxifervirus noxifer</taxon>
    </lineage>
</organism>
<dbReference type="EMBL" id="MF063068">
    <property type="protein sequence ID" value="ARV77209.1"/>
    <property type="molecule type" value="Genomic_DNA"/>
</dbReference>
<name>A0A1Y0T091_9CAUD</name>
<reference evidence="1 2" key="1">
    <citation type="submission" date="2017-05" db="EMBL/GenBank/DDBJ databases">
        <authorList>
            <person name="Song R."/>
            <person name="Chenine A.L."/>
            <person name="Ruprecht R.M."/>
        </authorList>
    </citation>
    <scope>NUCLEOTIDE SEQUENCE [LARGE SCALE GENOMIC DNA]</scope>
</reference>
<gene>
    <name evidence="1" type="ORF">NOXIFER_38</name>
</gene>